<reference evidence="1 2" key="1">
    <citation type="submission" date="2017-07" db="EMBL/GenBank/DDBJ databases">
        <title>Draft whole genome sequences of clinical Proprionibacteriaceae strains.</title>
        <authorList>
            <person name="Bernier A.-M."/>
            <person name="Bernard K."/>
            <person name="Domingo M.-C."/>
        </authorList>
    </citation>
    <scope>NUCLEOTIDE SEQUENCE [LARGE SCALE GENOMIC DNA]</scope>
    <source>
        <strain evidence="1 2">NML 030167</strain>
    </source>
</reference>
<dbReference type="Pfam" id="PF02391">
    <property type="entry name" value="MoaE"/>
    <property type="match status" value="1"/>
</dbReference>
<dbReference type="Proteomes" id="UP000215896">
    <property type="component" value="Unassembled WGS sequence"/>
</dbReference>
<dbReference type="InterPro" id="IPR036563">
    <property type="entry name" value="MoaE_sf"/>
</dbReference>
<dbReference type="OrthoDB" id="9794429at2"/>
<dbReference type="Gene3D" id="3.90.1170.40">
    <property type="entry name" value="Molybdopterin biosynthesis MoaE subunit"/>
    <property type="match status" value="1"/>
</dbReference>
<proteinExistence type="predicted"/>
<evidence type="ECO:0000313" key="1">
    <source>
        <dbReference type="EMBL" id="OYO14812.1"/>
    </source>
</evidence>
<protein>
    <submittedName>
        <fullName evidence="1">Molybdopterin synthase</fullName>
    </submittedName>
</protein>
<dbReference type="SUPFAM" id="SSF54690">
    <property type="entry name" value="Molybdopterin synthase subunit MoaE"/>
    <property type="match status" value="1"/>
</dbReference>
<sequence>MLAEPLSVDRVLDAVRAPSVGGVGLFVGLVRDIDDAGDGAGERGVASLDYSAHPSAAAELSRVAAEVAERHDVLAVATEHRVGHLEIGDLAVVVAAGAVHRAAALAACRDLIDTLKQQVPIWKAQQFTDGDTEWVGLP</sequence>
<name>A0A255GHA6_9ACTN</name>
<gene>
    <name evidence="1" type="ORF">CGZ94_07475</name>
</gene>
<accession>A0A255GHA6</accession>
<keyword evidence="2" id="KW-1185">Reference proteome</keyword>
<dbReference type="AlphaFoldDB" id="A0A255GHA6"/>
<organism evidence="1 2">
    <name type="scientific">Enemella evansiae</name>
    <dbReference type="NCBI Taxonomy" id="2016499"/>
    <lineage>
        <taxon>Bacteria</taxon>
        <taxon>Bacillati</taxon>
        <taxon>Actinomycetota</taxon>
        <taxon>Actinomycetes</taxon>
        <taxon>Propionibacteriales</taxon>
        <taxon>Propionibacteriaceae</taxon>
        <taxon>Enemella</taxon>
    </lineage>
</organism>
<dbReference type="EMBL" id="NMVO01000012">
    <property type="protein sequence ID" value="OYO14812.1"/>
    <property type="molecule type" value="Genomic_DNA"/>
</dbReference>
<dbReference type="PANTHER" id="PTHR23404">
    <property type="entry name" value="MOLYBDOPTERIN SYNTHASE RELATED"/>
    <property type="match status" value="1"/>
</dbReference>
<dbReference type="GO" id="GO:0006777">
    <property type="term" value="P:Mo-molybdopterin cofactor biosynthetic process"/>
    <property type="evidence" value="ECO:0007669"/>
    <property type="project" value="InterPro"/>
</dbReference>
<comment type="caution">
    <text evidence="1">The sequence shown here is derived from an EMBL/GenBank/DDBJ whole genome shotgun (WGS) entry which is preliminary data.</text>
</comment>
<dbReference type="InterPro" id="IPR003448">
    <property type="entry name" value="Mopterin_biosynth_MoaE"/>
</dbReference>
<dbReference type="CDD" id="cd00756">
    <property type="entry name" value="MoaE"/>
    <property type="match status" value="1"/>
</dbReference>
<evidence type="ECO:0000313" key="2">
    <source>
        <dbReference type="Proteomes" id="UP000215896"/>
    </source>
</evidence>